<organism evidence="3 4">
    <name type="scientific">Marinobacter lacisalsi</name>
    <dbReference type="NCBI Taxonomy" id="475979"/>
    <lineage>
        <taxon>Bacteria</taxon>
        <taxon>Pseudomonadati</taxon>
        <taxon>Pseudomonadota</taxon>
        <taxon>Gammaproteobacteria</taxon>
        <taxon>Pseudomonadales</taxon>
        <taxon>Marinobacteraceae</taxon>
        <taxon>Marinobacter</taxon>
    </lineage>
</organism>
<gene>
    <name evidence="3" type="ORF">ACFOZ5_12140</name>
</gene>
<name>A0ABV8QJH9_9GAMM</name>
<dbReference type="Gene3D" id="2.40.370.10">
    <property type="entry name" value="AttH-like domain"/>
    <property type="match status" value="2"/>
</dbReference>
<sequence length="364" mass="40789">MIRTLSGYAVAVVWLVMAGCTDTPEPEGFAGLADSAPESAFRQPSAEDRIELPGDWGAHPQHRIEWWYLTANLRTADGQPMGLQWTQFRQGLEPRPVTEEPPPAARWPLQSAWMAHGAVSFQGHHWFSERFARGDIGQAGARAEPLQVWLDHWRLEAVEPGRWHLTASGENWSYQLELAPDDRVIRHGEQGFSAKTDSGQGSMYFSLTDIGITGTVTVDGTEHQVNGTGWLDREWSSQFLRSDQQGWDWFALRLENGGRLMVFRVGRGEGGFRSGTWRGPDGNVHSLSADQIQLTASVWRATDHGRVPAEWRIEVPSRGIDLIVGAPEGEYWNRGLYPYWESPVTVTGTHSGEGYMELTGYHRP</sequence>
<dbReference type="PANTHER" id="PTHR38591:SF1">
    <property type="entry name" value="BLL1000 PROTEIN"/>
    <property type="match status" value="1"/>
</dbReference>
<reference evidence="4" key="1">
    <citation type="journal article" date="2019" name="Int. J. Syst. Evol. Microbiol.">
        <title>The Global Catalogue of Microorganisms (GCM) 10K type strain sequencing project: providing services to taxonomists for standard genome sequencing and annotation.</title>
        <authorList>
            <consortium name="The Broad Institute Genomics Platform"/>
            <consortium name="The Broad Institute Genome Sequencing Center for Infectious Disease"/>
            <person name="Wu L."/>
            <person name="Ma J."/>
        </authorList>
    </citation>
    <scope>NUCLEOTIDE SEQUENCE [LARGE SCALE GENOMIC DNA]</scope>
    <source>
        <strain evidence="4">CECT 7297</strain>
    </source>
</reference>
<evidence type="ECO:0000259" key="2">
    <source>
        <dbReference type="Pfam" id="PF07143"/>
    </source>
</evidence>
<evidence type="ECO:0000313" key="3">
    <source>
        <dbReference type="EMBL" id="MFC4259780.1"/>
    </source>
</evidence>
<comment type="caution">
    <text evidence="3">The sequence shown here is derived from an EMBL/GenBank/DDBJ whole genome shotgun (WGS) entry which is preliminary data.</text>
</comment>
<dbReference type="RefSeq" id="WP_379887656.1">
    <property type="nucleotide sequence ID" value="NZ_JBHSDI010000015.1"/>
</dbReference>
<dbReference type="EMBL" id="JBHSDI010000015">
    <property type="protein sequence ID" value="MFC4259780.1"/>
    <property type="molecule type" value="Genomic_DNA"/>
</dbReference>
<evidence type="ECO:0000313" key="4">
    <source>
        <dbReference type="Proteomes" id="UP001595798"/>
    </source>
</evidence>
<dbReference type="InterPro" id="IPR023374">
    <property type="entry name" value="AttH-like_dom_sf"/>
</dbReference>
<dbReference type="Pfam" id="PF17186">
    <property type="entry name" value="Lipocalin_9"/>
    <property type="match status" value="1"/>
</dbReference>
<keyword evidence="4" id="KW-1185">Reference proteome</keyword>
<dbReference type="InterPro" id="IPR010791">
    <property type="entry name" value="AttH_dom"/>
</dbReference>
<feature type="domain" description="AttH" evidence="2">
    <location>
        <begin position="64"/>
        <end position="237"/>
    </location>
</feature>
<feature type="region of interest" description="Disordered" evidence="1">
    <location>
        <begin position="28"/>
        <end position="54"/>
    </location>
</feature>
<evidence type="ECO:0000256" key="1">
    <source>
        <dbReference type="SAM" id="MobiDB-lite"/>
    </source>
</evidence>
<dbReference type="PROSITE" id="PS51257">
    <property type="entry name" value="PROKAR_LIPOPROTEIN"/>
    <property type="match status" value="1"/>
</dbReference>
<dbReference type="PANTHER" id="PTHR38591">
    <property type="entry name" value="HYDROLASE"/>
    <property type="match status" value="1"/>
</dbReference>
<proteinExistence type="predicted"/>
<accession>A0ABV8QJH9</accession>
<protein>
    <submittedName>
        <fullName evidence="3">Lipocalin-like domain-containing protein</fullName>
    </submittedName>
</protein>
<dbReference type="SUPFAM" id="SSF159245">
    <property type="entry name" value="AttH-like"/>
    <property type="match status" value="1"/>
</dbReference>
<dbReference type="Proteomes" id="UP001595798">
    <property type="component" value="Unassembled WGS sequence"/>
</dbReference>
<dbReference type="Pfam" id="PF07143">
    <property type="entry name" value="CrtC"/>
    <property type="match status" value="1"/>
</dbReference>